<feature type="non-terminal residue" evidence="1">
    <location>
        <position position="1"/>
    </location>
</feature>
<protein>
    <submittedName>
        <fullName evidence="1">Uncharacterized protein</fullName>
    </submittedName>
</protein>
<comment type="caution">
    <text evidence="1">The sequence shown here is derived from an EMBL/GenBank/DDBJ whole genome shotgun (WGS) entry which is preliminary data.</text>
</comment>
<evidence type="ECO:0000313" key="1">
    <source>
        <dbReference type="EMBL" id="KKL69405.1"/>
    </source>
</evidence>
<accession>A0A0F9GIY6</accession>
<organism evidence="1">
    <name type="scientific">marine sediment metagenome</name>
    <dbReference type="NCBI Taxonomy" id="412755"/>
    <lineage>
        <taxon>unclassified sequences</taxon>
        <taxon>metagenomes</taxon>
        <taxon>ecological metagenomes</taxon>
    </lineage>
</organism>
<dbReference type="AlphaFoldDB" id="A0A0F9GIY6"/>
<sequence length="292" mass="32533">GYKDAFRSVQRQFIEHFKAKGWDKTEMQCIFVGKKTHRTAYGVNMWWTTDEPYFWDDWVALQFFGRLWVAGRNPGERAQWVFRGDISRPQWQGRVMDGAMDTAYFGTGAFTSPAMIRRCRTLARQGPMELRVYGSANQDNASNFGSLIWVLGSYLKGGSACLPWQAHGSDKCLDDGDSAVGGNGLLAPGDRFGEVVVADMRMKALRDGEQLAQYCRLVGRRYGLNRRQLRAMVAAAMPIRAGTAGGASADNADALRFARVKAWQVAALRRGLAELIVRKKAARAKRPAPVGR</sequence>
<reference evidence="1" key="1">
    <citation type="journal article" date="2015" name="Nature">
        <title>Complex archaea that bridge the gap between prokaryotes and eukaryotes.</title>
        <authorList>
            <person name="Spang A."/>
            <person name="Saw J.H."/>
            <person name="Jorgensen S.L."/>
            <person name="Zaremba-Niedzwiedzka K."/>
            <person name="Martijn J."/>
            <person name="Lind A.E."/>
            <person name="van Eijk R."/>
            <person name="Schleper C."/>
            <person name="Guy L."/>
            <person name="Ettema T.J."/>
        </authorList>
    </citation>
    <scope>NUCLEOTIDE SEQUENCE</scope>
</reference>
<proteinExistence type="predicted"/>
<gene>
    <name evidence="1" type="ORF">LCGC14_2115300</name>
</gene>
<dbReference type="EMBL" id="LAZR01026219">
    <property type="protein sequence ID" value="KKL69405.1"/>
    <property type="molecule type" value="Genomic_DNA"/>
</dbReference>
<name>A0A0F9GIY6_9ZZZZ</name>